<dbReference type="InParanoid" id="A0A212PQZ8"/>
<name>A0A212PQZ8_9CHLR</name>
<evidence type="ECO:0000259" key="5">
    <source>
        <dbReference type="Pfam" id="PF22435"/>
    </source>
</evidence>
<dbReference type="PANTHER" id="PTHR43191:SF2">
    <property type="entry name" value="RRNA METHYLTRANSFERASE 3, MITOCHONDRIAL"/>
    <property type="match status" value="1"/>
</dbReference>
<dbReference type="EMBL" id="FYEK01000002">
    <property type="protein sequence ID" value="SNB49329.1"/>
    <property type="molecule type" value="Genomic_DNA"/>
</dbReference>
<reference evidence="7" key="1">
    <citation type="submission" date="2017-06" db="EMBL/GenBank/DDBJ databases">
        <authorList>
            <person name="Varghese N."/>
            <person name="Submissions S."/>
        </authorList>
    </citation>
    <scope>NUCLEOTIDE SEQUENCE [LARGE SCALE GENOMIC DNA]</scope>
    <source>
        <strain evidence="7">JAD2</strain>
    </source>
</reference>
<evidence type="ECO:0000259" key="4">
    <source>
        <dbReference type="Pfam" id="PF00588"/>
    </source>
</evidence>
<dbReference type="GO" id="GO:0006396">
    <property type="term" value="P:RNA processing"/>
    <property type="evidence" value="ECO:0007669"/>
    <property type="project" value="InterPro"/>
</dbReference>
<dbReference type="Pfam" id="PF00588">
    <property type="entry name" value="SpoU_methylase"/>
    <property type="match status" value="1"/>
</dbReference>
<dbReference type="GO" id="GO:0008173">
    <property type="term" value="F:RNA methyltransferase activity"/>
    <property type="evidence" value="ECO:0007669"/>
    <property type="project" value="InterPro"/>
</dbReference>
<dbReference type="InterPro" id="IPR051259">
    <property type="entry name" value="rRNA_Methyltransferase"/>
</dbReference>
<dbReference type="Gene3D" id="3.40.1280.10">
    <property type="match status" value="1"/>
</dbReference>
<dbReference type="InterPro" id="IPR029028">
    <property type="entry name" value="Alpha/beta_knot_MTases"/>
</dbReference>
<proteinExistence type="inferred from homology"/>
<organism evidence="6 7">
    <name type="scientific">Thermoflexus hugenholtzii JAD2</name>
    <dbReference type="NCBI Taxonomy" id="877466"/>
    <lineage>
        <taxon>Bacteria</taxon>
        <taxon>Bacillati</taxon>
        <taxon>Chloroflexota</taxon>
        <taxon>Thermoflexia</taxon>
        <taxon>Thermoflexales</taxon>
        <taxon>Thermoflexaceae</taxon>
        <taxon>Thermoflexus</taxon>
    </lineage>
</organism>
<feature type="domain" description="MRM3-like substrate binding" evidence="5">
    <location>
        <begin position="9"/>
        <end position="102"/>
    </location>
</feature>
<keyword evidence="2 6" id="KW-0489">Methyltransferase</keyword>
<dbReference type="Pfam" id="PF22435">
    <property type="entry name" value="MRM3-like_sub_bind"/>
    <property type="match status" value="1"/>
</dbReference>
<dbReference type="InterPro" id="IPR001537">
    <property type="entry name" value="SpoU_MeTrfase"/>
</dbReference>
<evidence type="ECO:0000256" key="2">
    <source>
        <dbReference type="ARBA" id="ARBA00022603"/>
    </source>
</evidence>
<protein>
    <submittedName>
        <fullName evidence="6">RNA methyltransferase, TrmH family</fullName>
    </submittedName>
</protein>
<dbReference type="AlphaFoldDB" id="A0A212PQZ8"/>
<dbReference type="PANTHER" id="PTHR43191">
    <property type="entry name" value="RRNA METHYLTRANSFERASE 3"/>
    <property type="match status" value="1"/>
</dbReference>
<dbReference type="Proteomes" id="UP000197025">
    <property type="component" value="Unassembled WGS sequence"/>
</dbReference>
<dbReference type="SUPFAM" id="SSF75217">
    <property type="entry name" value="alpha/beta knot"/>
    <property type="match status" value="1"/>
</dbReference>
<dbReference type="InterPro" id="IPR053888">
    <property type="entry name" value="MRM3-like_sub_bind"/>
</dbReference>
<dbReference type="InterPro" id="IPR029064">
    <property type="entry name" value="Ribosomal_eL30-like_sf"/>
</dbReference>
<dbReference type="GO" id="GO:0003723">
    <property type="term" value="F:RNA binding"/>
    <property type="evidence" value="ECO:0007669"/>
    <property type="project" value="InterPro"/>
</dbReference>
<dbReference type="OrthoDB" id="9794400at2"/>
<sequence length="271" mass="29569">MLRITSPANEKVKRVRALLEQRKARQAYRQMVLESPRLIDEALRFALRHPDYRLAFAFYAEPTPRAQETLARLQAAGVPCYEVTPAILRMCTDAETPQGLIAVAPIPELPWPAAPTFLLLLDRVQEPGNVGAVLRSAAAAGAEGVLIPPGTADPWHPKAVRAGAGAHFVLPVRRISWPELPQQVEGTALWLATPEGERTYWEVDWREPVTLVLGGEAAGPGPQVRSLPHRTVRIPMARGMESLNVAVAAALLLYEVARQRGWGRVAGSEGG</sequence>
<dbReference type="SUPFAM" id="SSF55315">
    <property type="entry name" value="L30e-like"/>
    <property type="match status" value="1"/>
</dbReference>
<keyword evidence="3 6" id="KW-0808">Transferase</keyword>
<dbReference type="GO" id="GO:0032259">
    <property type="term" value="P:methylation"/>
    <property type="evidence" value="ECO:0007669"/>
    <property type="project" value="UniProtKB-KW"/>
</dbReference>
<dbReference type="FunCoup" id="A0A212PQZ8">
    <property type="interactions" value="305"/>
</dbReference>
<accession>A0A212PQZ8</accession>
<evidence type="ECO:0000313" key="7">
    <source>
        <dbReference type="Proteomes" id="UP000197025"/>
    </source>
</evidence>
<evidence type="ECO:0000256" key="3">
    <source>
        <dbReference type="ARBA" id="ARBA00022679"/>
    </source>
</evidence>
<dbReference type="RefSeq" id="WP_159461485.1">
    <property type="nucleotide sequence ID" value="NZ_FYEK01000002.1"/>
</dbReference>
<dbReference type="CDD" id="cd18095">
    <property type="entry name" value="SpoU-like_rRNA-MTase"/>
    <property type="match status" value="1"/>
</dbReference>
<dbReference type="InterPro" id="IPR029026">
    <property type="entry name" value="tRNA_m1G_MTases_N"/>
</dbReference>
<dbReference type="Gene3D" id="3.30.1330.30">
    <property type="match status" value="1"/>
</dbReference>
<evidence type="ECO:0000313" key="6">
    <source>
        <dbReference type="EMBL" id="SNB49329.1"/>
    </source>
</evidence>
<feature type="domain" description="tRNA/rRNA methyltransferase SpoU type" evidence="4">
    <location>
        <begin position="117"/>
        <end position="254"/>
    </location>
</feature>
<keyword evidence="7" id="KW-1185">Reference proteome</keyword>
<evidence type="ECO:0000256" key="1">
    <source>
        <dbReference type="ARBA" id="ARBA00007228"/>
    </source>
</evidence>
<gene>
    <name evidence="6" type="ORF">SAMN02746019_00029280</name>
</gene>
<comment type="similarity">
    <text evidence="1">Belongs to the class IV-like SAM-binding methyltransferase superfamily. RNA methyltransferase TrmH family.</text>
</comment>